<accession>A0AAU9JLS9</accession>
<reference evidence="1" key="1">
    <citation type="submission" date="2021-09" db="EMBL/GenBank/DDBJ databases">
        <authorList>
            <consortium name="AG Swart"/>
            <person name="Singh M."/>
            <person name="Singh A."/>
            <person name="Seah K."/>
            <person name="Emmerich C."/>
        </authorList>
    </citation>
    <scope>NUCLEOTIDE SEQUENCE</scope>
    <source>
        <strain evidence="1">ATCC30299</strain>
    </source>
</reference>
<gene>
    <name evidence="1" type="ORF">BSTOLATCC_MIC41869</name>
</gene>
<organism evidence="1 2">
    <name type="scientific">Blepharisma stoltei</name>
    <dbReference type="NCBI Taxonomy" id="1481888"/>
    <lineage>
        <taxon>Eukaryota</taxon>
        <taxon>Sar</taxon>
        <taxon>Alveolata</taxon>
        <taxon>Ciliophora</taxon>
        <taxon>Postciliodesmatophora</taxon>
        <taxon>Heterotrichea</taxon>
        <taxon>Heterotrichida</taxon>
        <taxon>Blepharismidae</taxon>
        <taxon>Blepharisma</taxon>
    </lineage>
</organism>
<dbReference type="EMBL" id="CAJZBQ010000041">
    <property type="protein sequence ID" value="CAG9326595.1"/>
    <property type="molecule type" value="Genomic_DNA"/>
</dbReference>
<dbReference type="AlphaFoldDB" id="A0AAU9JLS9"/>
<proteinExistence type="predicted"/>
<sequence length="119" mass="13569">MTSQDLASTEAHLFSAAVNNSSLLSKLLKEKVLWSEGPTFNSSYKKGSRNLPAYTFAKLPSTLMFRLHHYEYLLHASSLMNFMVSFFQFSRIFKGVQSKNLVEAQWNKAKNSAEIKIEI</sequence>
<dbReference type="Proteomes" id="UP001162131">
    <property type="component" value="Unassembled WGS sequence"/>
</dbReference>
<protein>
    <submittedName>
        <fullName evidence="1">Uncharacterized protein</fullName>
    </submittedName>
</protein>
<evidence type="ECO:0000313" key="2">
    <source>
        <dbReference type="Proteomes" id="UP001162131"/>
    </source>
</evidence>
<name>A0AAU9JLS9_9CILI</name>
<comment type="caution">
    <text evidence="1">The sequence shown here is derived from an EMBL/GenBank/DDBJ whole genome shotgun (WGS) entry which is preliminary data.</text>
</comment>
<keyword evidence="2" id="KW-1185">Reference proteome</keyword>
<evidence type="ECO:0000313" key="1">
    <source>
        <dbReference type="EMBL" id="CAG9326595.1"/>
    </source>
</evidence>